<evidence type="ECO:0000259" key="5">
    <source>
        <dbReference type="Pfam" id="PF00890"/>
    </source>
</evidence>
<evidence type="ECO:0000256" key="4">
    <source>
        <dbReference type="ARBA" id="ARBA00023002"/>
    </source>
</evidence>
<dbReference type="GO" id="GO:0008202">
    <property type="term" value="P:steroid metabolic process"/>
    <property type="evidence" value="ECO:0007669"/>
    <property type="project" value="UniProtKB-ARBA"/>
</dbReference>
<dbReference type="RefSeq" id="WP_132878318.1">
    <property type="nucleotide sequence ID" value="NZ_SLXQ01000008.1"/>
</dbReference>
<keyword evidence="3" id="KW-0274">FAD</keyword>
<evidence type="ECO:0000313" key="6">
    <source>
        <dbReference type="EMBL" id="TCP50000.1"/>
    </source>
</evidence>
<dbReference type="InterPro" id="IPR027477">
    <property type="entry name" value="Succ_DH/fumarate_Rdtase_cat_sf"/>
</dbReference>
<evidence type="ECO:0000256" key="3">
    <source>
        <dbReference type="ARBA" id="ARBA00022827"/>
    </source>
</evidence>
<keyword evidence="2" id="KW-0285">Flavoprotein</keyword>
<dbReference type="PRINTS" id="PR00411">
    <property type="entry name" value="PNDRDTASEI"/>
</dbReference>
<dbReference type="Gene3D" id="3.50.50.60">
    <property type="entry name" value="FAD/NAD(P)-binding domain"/>
    <property type="match status" value="2"/>
</dbReference>
<dbReference type="InterPro" id="IPR036188">
    <property type="entry name" value="FAD/NAD-bd_sf"/>
</dbReference>
<feature type="domain" description="FAD-dependent oxidoreductase 2 FAD-binding" evidence="5">
    <location>
        <begin position="7"/>
        <end position="507"/>
    </location>
</feature>
<comment type="cofactor">
    <cofactor evidence="1">
        <name>FAD</name>
        <dbReference type="ChEBI" id="CHEBI:57692"/>
    </cofactor>
</comment>
<dbReference type="Proteomes" id="UP000294911">
    <property type="component" value="Unassembled WGS sequence"/>
</dbReference>
<accession>A0A4R2QKN1</accession>
<dbReference type="EMBL" id="SLXQ01000008">
    <property type="protein sequence ID" value="TCP50000.1"/>
    <property type="molecule type" value="Genomic_DNA"/>
</dbReference>
<evidence type="ECO:0000256" key="2">
    <source>
        <dbReference type="ARBA" id="ARBA00022630"/>
    </source>
</evidence>
<evidence type="ECO:0000313" key="7">
    <source>
        <dbReference type="Proteomes" id="UP000294911"/>
    </source>
</evidence>
<dbReference type="InterPro" id="IPR003953">
    <property type="entry name" value="FAD-dep_OxRdtase_2_FAD-bd"/>
</dbReference>
<dbReference type="GO" id="GO:0033765">
    <property type="term" value="F:steroid dehydrogenase activity, acting on the CH-CH group of donors"/>
    <property type="evidence" value="ECO:0007669"/>
    <property type="project" value="UniProtKB-ARBA"/>
</dbReference>
<dbReference type="InterPro" id="IPR050315">
    <property type="entry name" value="FAD-oxidoreductase_2"/>
</dbReference>
<gene>
    <name evidence="6" type="ORF">EV191_10886</name>
</gene>
<dbReference type="SUPFAM" id="SSF51905">
    <property type="entry name" value="FAD/NAD(P)-binding domain"/>
    <property type="match status" value="1"/>
</dbReference>
<reference evidence="6 7" key="1">
    <citation type="submission" date="2019-03" db="EMBL/GenBank/DDBJ databases">
        <title>Genomic Encyclopedia of Type Strains, Phase IV (KMG-IV): sequencing the most valuable type-strain genomes for metagenomic binning, comparative biology and taxonomic classification.</title>
        <authorList>
            <person name="Goeker M."/>
        </authorList>
    </citation>
    <scope>NUCLEOTIDE SEQUENCE [LARGE SCALE GENOMIC DNA]</scope>
    <source>
        <strain evidence="6 7">DSM 45765</strain>
    </source>
</reference>
<evidence type="ECO:0000256" key="1">
    <source>
        <dbReference type="ARBA" id="ARBA00001974"/>
    </source>
</evidence>
<dbReference type="PANTHER" id="PTHR43400">
    <property type="entry name" value="FUMARATE REDUCTASE"/>
    <property type="match status" value="1"/>
</dbReference>
<keyword evidence="4" id="KW-0560">Oxidoreductase</keyword>
<dbReference type="SUPFAM" id="SSF56425">
    <property type="entry name" value="Succinate dehydrogenase/fumarate reductase flavoprotein, catalytic domain"/>
    <property type="match status" value="1"/>
</dbReference>
<dbReference type="OrthoDB" id="9813348at2"/>
<comment type="caution">
    <text evidence="6">The sequence shown here is derived from an EMBL/GenBank/DDBJ whole genome shotgun (WGS) entry which is preliminary data.</text>
</comment>
<protein>
    <submittedName>
        <fullName evidence="6">Succinate dehydrogenase/fumarate reductase flavoprotein subunit</fullName>
    </submittedName>
</protein>
<organism evidence="6 7">
    <name type="scientific">Tamaricihabitans halophyticus</name>
    <dbReference type="NCBI Taxonomy" id="1262583"/>
    <lineage>
        <taxon>Bacteria</taxon>
        <taxon>Bacillati</taxon>
        <taxon>Actinomycetota</taxon>
        <taxon>Actinomycetes</taxon>
        <taxon>Pseudonocardiales</taxon>
        <taxon>Pseudonocardiaceae</taxon>
        <taxon>Tamaricihabitans</taxon>
    </lineage>
</organism>
<dbReference type="Pfam" id="PF00890">
    <property type="entry name" value="FAD_binding_2"/>
    <property type="match status" value="1"/>
</dbReference>
<proteinExistence type="predicted"/>
<name>A0A4R2QKN1_9PSEU</name>
<keyword evidence="7" id="KW-1185">Reference proteome</keyword>
<sequence>MMPSEVDVVVVGSGGAGLTAALSAAVAGAEVALFEAAPRWGGATAISGGQVWVPNNHRMSEFGVPESHTDALTYCTTHSPDREPELIEAFLQAAPRMARFLEEHAPLRWSACGIPDSFAEHPGGRSSGRHLEVLPVELAELGSADDLVWPAPYPMVLTNAEIGELDLTGGARLPMDLIERRTSAGETTMGLGLVVGLMRGCTEAGVALHRQCRVQELHRDADRVRGVTVADASGQRHRVSARRAVLLANGGYEWDGELAARLHGGVAPLAVSPPVNRGDALRLAATAGAALARTSEGWFWPVFQVPGETWSDGSPRARLVLAERGRPHTIWVNRAGQRFVNESSHNCALAFSDVDSGTLLPANLPAWVIGDARFRERSPVAGVAPAEPAPDWLVEADSLAELAQRAGIDETGLLATVERFNQLAGTGVDTDFGRGAGPYDHGIGDPSAPHPNLGSIERPPFFAAPIRRGTVGTKGGPLTDVRGQVVAWDGTPIAGLYAAGNAAASVLGPGIIAPGLTLGLALTWGWLAGRAAAGAPPTPAS</sequence>
<dbReference type="AlphaFoldDB" id="A0A4R2QKN1"/>
<dbReference type="PANTHER" id="PTHR43400:SF10">
    <property type="entry name" value="3-OXOSTEROID 1-DEHYDROGENASE"/>
    <property type="match status" value="1"/>
</dbReference>